<keyword evidence="15" id="KW-1185">Reference proteome</keyword>
<dbReference type="Gene3D" id="2.10.109.10">
    <property type="entry name" value="Umud Fragment, subunit A"/>
    <property type="match status" value="1"/>
</dbReference>
<dbReference type="InterPro" id="IPR036286">
    <property type="entry name" value="LexA/Signal_pep-like_sf"/>
</dbReference>
<dbReference type="NCBIfam" id="TIGR02227">
    <property type="entry name" value="sigpep_I_bact"/>
    <property type="match status" value="1"/>
</dbReference>
<evidence type="ECO:0000256" key="1">
    <source>
        <dbReference type="ARBA" id="ARBA00000677"/>
    </source>
</evidence>
<feature type="domain" description="Peptidase S26" evidence="13">
    <location>
        <begin position="52"/>
        <end position="197"/>
    </location>
</feature>
<gene>
    <name evidence="14" type="ORF">GOP47_0018933</name>
</gene>
<evidence type="ECO:0000259" key="13">
    <source>
        <dbReference type="Pfam" id="PF10502"/>
    </source>
</evidence>
<evidence type="ECO:0000256" key="7">
    <source>
        <dbReference type="ARBA" id="ARBA00022640"/>
    </source>
</evidence>
<evidence type="ECO:0000256" key="8">
    <source>
        <dbReference type="ARBA" id="ARBA00022670"/>
    </source>
</evidence>
<dbReference type="GO" id="GO:0009003">
    <property type="term" value="F:signal peptidase activity"/>
    <property type="evidence" value="ECO:0007669"/>
    <property type="project" value="UniProtKB-EC"/>
</dbReference>
<dbReference type="Pfam" id="PF10502">
    <property type="entry name" value="Peptidase_S26"/>
    <property type="match status" value="1"/>
</dbReference>
<dbReference type="InterPro" id="IPR019758">
    <property type="entry name" value="Pept_S26A_signal_pept_1_CS"/>
</dbReference>
<dbReference type="PROSITE" id="PS00501">
    <property type="entry name" value="SPASE_I_1"/>
    <property type="match status" value="1"/>
</dbReference>
<proteinExistence type="inferred from homology"/>
<accession>A0A9D4Z984</accession>
<evidence type="ECO:0000256" key="6">
    <source>
        <dbReference type="ARBA" id="ARBA00022528"/>
    </source>
</evidence>
<evidence type="ECO:0000256" key="4">
    <source>
        <dbReference type="ARBA" id="ARBA00009370"/>
    </source>
</evidence>
<dbReference type="GO" id="GO:0004252">
    <property type="term" value="F:serine-type endopeptidase activity"/>
    <property type="evidence" value="ECO:0007669"/>
    <property type="project" value="InterPro"/>
</dbReference>
<protein>
    <recommendedName>
        <fullName evidence="5">signal peptidase I</fullName>
        <ecNumber evidence="5">3.4.21.89</ecNumber>
    </recommendedName>
</protein>
<comment type="catalytic activity">
    <reaction evidence="1">
        <text>Cleavage of hydrophobic, N-terminal signal or leader sequences from secreted and periplasmic proteins.</text>
        <dbReference type="EC" id="3.4.21.89"/>
    </reaction>
</comment>
<dbReference type="GO" id="GO:0009535">
    <property type="term" value="C:chloroplast thylakoid membrane"/>
    <property type="evidence" value="ECO:0007669"/>
    <property type="project" value="TreeGrafter"/>
</dbReference>
<keyword evidence="11" id="KW-0472">Membrane</keyword>
<organism evidence="14 15">
    <name type="scientific">Adiantum capillus-veneris</name>
    <name type="common">Maidenhair fern</name>
    <dbReference type="NCBI Taxonomy" id="13818"/>
    <lineage>
        <taxon>Eukaryota</taxon>
        <taxon>Viridiplantae</taxon>
        <taxon>Streptophyta</taxon>
        <taxon>Embryophyta</taxon>
        <taxon>Tracheophyta</taxon>
        <taxon>Polypodiopsida</taxon>
        <taxon>Polypodiidae</taxon>
        <taxon>Polypodiales</taxon>
        <taxon>Pteridineae</taxon>
        <taxon>Pteridaceae</taxon>
        <taxon>Vittarioideae</taxon>
        <taxon>Adiantum</taxon>
    </lineage>
</organism>
<evidence type="ECO:0000256" key="10">
    <source>
        <dbReference type="ARBA" id="ARBA00022946"/>
    </source>
</evidence>
<keyword evidence="10" id="KW-0809">Transit peptide</keyword>
<dbReference type="InterPro" id="IPR019756">
    <property type="entry name" value="Pept_S26A_signal_pept_1_Ser-AS"/>
</dbReference>
<dbReference type="AlphaFoldDB" id="A0A9D4Z984"/>
<evidence type="ECO:0000256" key="3">
    <source>
        <dbReference type="ARBA" id="ARBA00004370"/>
    </source>
</evidence>
<dbReference type="PANTHER" id="PTHR43390:SF1">
    <property type="entry name" value="CHLOROPLAST PROCESSING PEPTIDASE"/>
    <property type="match status" value="1"/>
</dbReference>
<feature type="active site" evidence="12">
    <location>
        <position position="117"/>
    </location>
</feature>
<dbReference type="FunFam" id="2.10.109.10:FF:000012">
    <property type="entry name" value="Peptidase/ serine-type peptidase"/>
    <property type="match status" value="1"/>
</dbReference>
<evidence type="ECO:0000313" key="15">
    <source>
        <dbReference type="Proteomes" id="UP000886520"/>
    </source>
</evidence>
<evidence type="ECO:0000256" key="11">
    <source>
        <dbReference type="ARBA" id="ARBA00023136"/>
    </source>
</evidence>
<dbReference type="GO" id="GO:0006465">
    <property type="term" value="P:signal peptide processing"/>
    <property type="evidence" value="ECO:0007669"/>
    <property type="project" value="InterPro"/>
</dbReference>
<name>A0A9D4Z984_ADICA</name>
<dbReference type="CDD" id="cd06530">
    <property type="entry name" value="S26_SPase_I"/>
    <property type="match status" value="1"/>
</dbReference>
<evidence type="ECO:0000256" key="2">
    <source>
        <dbReference type="ARBA" id="ARBA00004229"/>
    </source>
</evidence>
<comment type="similarity">
    <text evidence="4">Belongs to the peptidase S26 family.</text>
</comment>
<feature type="active site" evidence="12">
    <location>
        <position position="67"/>
    </location>
</feature>
<evidence type="ECO:0000313" key="14">
    <source>
        <dbReference type="EMBL" id="KAI5066309.1"/>
    </source>
</evidence>
<keyword evidence="7" id="KW-0934">Plastid</keyword>
<dbReference type="PRINTS" id="PR00727">
    <property type="entry name" value="LEADERPTASE"/>
</dbReference>
<dbReference type="EC" id="3.4.21.89" evidence="5"/>
<dbReference type="Proteomes" id="UP000886520">
    <property type="component" value="Chromosome 18"/>
</dbReference>
<keyword evidence="9" id="KW-0378">Hydrolase</keyword>
<keyword evidence="6" id="KW-0150">Chloroplast</keyword>
<dbReference type="EMBL" id="JABFUD020000018">
    <property type="protein sequence ID" value="KAI5066309.1"/>
    <property type="molecule type" value="Genomic_DNA"/>
</dbReference>
<evidence type="ECO:0000256" key="9">
    <source>
        <dbReference type="ARBA" id="ARBA00022801"/>
    </source>
</evidence>
<dbReference type="GO" id="GO:0010027">
    <property type="term" value="P:thylakoid membrane organization"/>
    <property type="evidence" value="ECO:0007669"/>
    <property type="project" value="TreeGrafter"/>
</dbReference>
<sequence>MVDPCSVSSLMKKRTLLLRHHLCPQRLKKPLLLFRRRKLQAVAMGRRSLASSNRYFVADFRFIPSLSMYPTLEVGDRIIAEKVSYYFRNPDVHDVVIFTAPSVLQERGYGAGEVFIKRVVAKAGDVVEVHDGKLIVNGVAQKEDYIAEPPKYDMRSVYVPEGYVFVMGDNRNNSFDSHAWGPLPSRNILGRSIFRYWPPTRLGSMVYDKDTPTPLELQKAS</sequence>
<dbReference type="SUPFAM" id="SSF51306">
    <property type="entry name" value="LexA/Signal peptidase"/>
    <property type="match status" value="1"/>
</dbReference>
<evidence type="ECO:0000256" key="5">
    <source>
        <dbReference type="ARBA" id="ARBA00013208"/>
    </source>
</evidence>
<evidence type="ECO:0000256" key="12">
    <source>
        <dbReference type="PIRSR" id="PIRSR600223-1"/>
    </source>
</evidence>
<reference evidence="14" key="1">
    <citation type="submission" date="2021-01" db="EMBL/GenBank/DDBJ databases">
        <title>Adiantum capillus-veneris genome.</title>
        <authorList>
            <person name="Fang Y."/>
            <person name="Liao Q."/>
        </authorList>
    </citation>
    <scope>NUCLEOTIDE SEQUENCE</scope>
    <source>
        <strain evidence="14">H3</strain>
        <tissue evidence="14">Leaf</tissue>
    </source>
</reference>
<dbReference type="PROSITE" id="PS00761">
    <property type="entry name" value="SPASE_I_3"/>
    <property type="match status" value="1"/>
</dbReference>
<dbReference type="OrthoDB" id="308440at2759"/>
<dbReference type="InterPro" id="IPR019533">
    <property type="entry name" value="Peptidase_S26"/>
</dbReference>
<comment type="caution">
    <text evidence="14">The sequence shown here is derived from an EMBL/GenBank/DDBJ whole genome shotgun (WGS) entry which is preliminary data.</text>
</comment>
<keyword evidence="8" id="KW-0645">Protease</keyword>
<dbReference type="PANTHER" id="PTHR43390">
    <property type="entry name" value="SIGNAL PEPTIDASE I"/>
    <property type="match status" value="1"/>
</dbReference>
<comment type="subcellular location">
    <subcellularLocation>
        <location evidence="3">Membrane</location>
    </subcellularLocation>
    <subcellularLocation>
        <location evidence="2">Plastid</location>
        <location evidence="2">Chloroplast</location>
    </subcellularLocation>
</comment>
<dbReference type="InterPro" id="IPR000223">
    <property type="entry name" value="Pept_S26A_signal_pept_1"/>
</dbReference>